<name>A0ABT1NGA5_9FIRM</name>
<gene>
    <name evidence="2" type="ORF">LJD61_12205</name>
</gene>
<evidence type="ECO:0000256" key="1">
    <source>
        <dbReference type="SAM" id="Phobius"/>
    </source>
</evidence>
<dbReference type="Pfam" id="PF04020">
    <property type="entry name" value="Phage_holin_4_2"/>
    <property type="match status" value="1"/>
</dbReference>
<evidence type="ECO:0000313" key="2">
    <source>
        <dbReference type="EMBL" id="MCQ1530307.1"/>
    </source>
</evidence>
<proteinExistence type="predicted"/>
<dbReference type="RefSeq" id="WP_255227827.1">
    <property type="nucleotide sequence ID" value="NZ_JAJEKE010000011.1"/>
</dbReference>
<keyword evidence="1" id="KW-1133">Transmembrane helix</keyword>
<dbReference type="PANTHER" id="PTHR37309:SF1">
    <property type="entry name" value="SLR0284 PROTEIN"/>
    <property type="match status" value="1"/>
</dbReference>
<feature type="transmembrane region" description="Helical" evidence="1">
    <location>
        <begin position="77"/>
        <end position="96"/>
    </location>
</feature>
<feature type="transmembrane region" description="Helical" evidence="1">
    <location>
        <begin position="20"/>
        <end position="40"/>
    </location>
</feature>
<reference evidence="2 3" key="1">
    <citation type="submission" date="2021-10" db="EMBL/GenBank/DDBJ databases">
        <title>Lutispora strain m25 sp. nov., a thermophilic, non-spore-forming bacterium isolated from a lab-scale methanogenic bioreactor digesting anaerobic sludge.</title>
        <authorList>
            <person name="El Houari A."/>
            <person name="Mcdonald J."/>
        </authorList>
    </citation>
    <scope>NUCLEOTIDE SEQUENCE [LARGE SCALE GENOMIC DNA]</scope>
    <source>
        <strain evidence="3">m25</strain>
    </source>
</reference>
<dbReference type="PANTHER" id="PTHR37309">
    <property type="entry name" value="SLR0284 PROTEIN"/>
    <property type="match status" value="1"/>
</dbReference>
<dbReference type="Proteomes" id="UP001651880">
    <property type="component" value="Unassembled WGS sequence"/>
</dbReference>
<evidence type="ECO:0000313" key="3">
    <source>
        <dbReference type="Proteomes" id="UP001651880"/>
    </source>
</evidence>
<keyword evidence="1" id="KW-0472">Membrane</keyword>
<protein>
    <submittedName>
        <fullName evidence="2">Phage holin family protein</fullName>
    </submittedName>
</protein>
<feature type="transmembrane region" description="Helical" evidence="1">
    <location>
        <begin position="102"/>
        <end position="121"/>
    </location>
</feature>
<keyword evidence="3" id="KW-1185">Reference proteome</keyword>
<sequence length="126" mass="13608">MDDENTRNDEARRSTGGGAIGFIIRFVVAAVVLLVTSWLVPGFSIRGFWTALIAALIISAVDYLIGRIFNFDAAPFGRGVSGFIVSAAIIYFTQFFVANMAVSIWGALIGALIIGLVDMLLPTRFM</sequence>
<feature type="transmembrane region" description="Helical" evidence="1">
    <location>
        <begin position="46"/>
        <end position="65"/>
    </location>
</feature>
<comment type="caution">
    <text evidence="2">The sequence shown here is derived from an EMBL/GenBank/DDBJ whole genome shotgun (WGS) entry which is preliminary data.</text>
</comment>
<keyword evidence="1" id="KW-0812">Transmembrane</keyword>
<dbReference type="EMBL" id="JAJEKE010000011">
    <property type="protein sequence ID" value="MCQ1530307.1"/>
    <property type="molecule type" value="Genomic_DNA"/>
</dbReference>
<accession>A0ABT1NGA5</accession>
<dbReference type="InterPro" id="IPR007165">
    <property type="entry name" value="Phage_holin_4_2"/>
</dbReference>
<organism evidence="2 3">
    <name type="scientific">Lutispora saccharofermentans</name>
    <dbReference type="NCBI Taxonomy" id="3024236"/>
    <lineage>
        <taxon>Bacteria</taxon>
        <taxon>Bacillati</taxon>
        <taxon>Bacillota</taxon>
        <taxon>Clostridia</taxon>
        <taxon>Lutisporales</taxon>
        <taxon>Lutisporaceae</taxon>
        <taxon>Lutispora</taxon>
    </lineage>
</organism>